<evidence type="ECO:0000313" key="6">
    <source>
        <dbReference type="EMBL" id="KKZ12912.1"/>
    </source>
</evidence>
<dbReference type="PANTHER" id="PTHR30332">
    <property type="entry name" value="PROBABLE GENERAL SECRETION PATHWAY PROTEIN D"/>
    <property type="match status" value="1"/>
</dbReference>
<reference evidence="6 7" key="1">
    <citation type="submission" date="2015-01" db="EMBL/GenBank/DDBJ databases">
        <title>Lifestyle Evolution in Cyanobacterial Symbionts of Sponges.</title>
        <authorList>
            <person name="Burgsdorf I."/>
            <person name="Slaby B.M."/>
            <person name="Handley K.M."/>
            <person name="Haber M."/>
            <person name="Blom J."/>
            <person name="Marshall C.W."/>
            <person name="Gilbert J.A."/>
            <person name="Hentschel U."/>
            <person name="Steindler L."/>
        </authorList>
    </citation>
    <scope>NUCLEOTIDE SEQUENCE [LARGE SCALE GENOMIC DNA]</scope>
    <source>
        <strain evidence="6">142</strain>
    </source>
</reference>
<dbReference type="EMBL" id="JXUO01000237">
    <property type="protein sequence ID" value="KKZ12912.1"/>
    <property type="molecule type" value="Genomic_DNA"/>
</dbReference>
<dbReference type="InterPro" id="IPR050810">
    <property type="entry name" value="Bact_Secretion_Sys_Channel"/>
</dbReference>
<keyword evidence="3" id="KW-0732">Signal</keyword>
<feature type="signal peptide" evidence="3">
    <location>
        <begin position="1"/>
        <end position="20"/>
    </location>
</feature>
<proteinExistence type="inferred from homology"/>
<evidence type="ECO:0000259" key="5">
    <source>
        <dbReference type="Pfam" id="PF03958"/>
    </source>
</evidence>
<feature type="chain" id="PRO_5026761636" description="NolW-like domain-containing protein" evidence="3">
    <location>
        <begin position="21"/>
        <end position="642"/>
    </location>
</feature>
<dbReference type="PRINTS" id="PR00811">
    <property type="entry name" value="BCTERIALGSPD"/>
</dbReference>
<dbReference type="GO" id="GO:0009279">
    <property type="term" value="C:cell outer membrane"/>
    <property type="evidence" value="ECO:0007669"/>
    <property type="project" value="UniProtKB-SubCell"/>
</dbReference>
<feature type="domain" description="Type II/III secretion system secretin-like" evidence="4">
    <location>
        <begin position="462"/>
        <end position="623"/>
    </location>
</feature>
<feature type="domain" description="NolW-like" evidence="5">
    <location>
        <begin position="262"/>
        <end position="376"/>
    </location>
</feature>
<gene>
    <name evidence="6" type="ORF">TH68_07265</name>
</gene>
<comment type="caution">
    <text evidence="6">The sequence shown here is derived from an EMBL/GenBank/DDBJ whole genome shotgun (WGS) entry which is preliminary data.</text>
</comment>
<accession>A0A6N3WZE6</accession>
<evidence type="ECO:0000313" key="7">
    <source>
        <dbReference type="Proteomes" id="UP000035054"/>
    </source>
</evidence>
<dbReference type="InterPro" id="IPR005644">
    <property type="entry name" value="NolW-like"/>
</dbReference>
<evidence type="ECO:0000256" key="1">
    <source>
        <dbReference type="RuleBase" id="RU004003"/>
    </source>
</evidence>
<protein>
    <recommendedName>
        <fullName evidence="8">NolW-like domain-containing protein</fullName>
    </recommendedName>
</protein>
<name>A0A6N3WZE6_9SYNE</name>
<dbReference type="Pfam" id="PF00263">
    <property type="entry name" value="Secretin"/>
    <property type="match status" value="1"/>
</dbReference>
<dbReference type="AlphaFoldDB" id="A0A6N3WZE6"/>
<evidence type="ECO:0000259" key="4">
    <source>
        <dbReference type="Pfam" id="PF00263"/>
    </source>
</evidence>
<organism evidence="6 7">
    <name type="scientific">Candidatus Synechococcus spongiarum 142</name>
    <dbReference type="NCBI Taxonomy" id="1608213"/>
    <lineage>
        <taxon>Bacteria</taxon>
        <taxon>Bacillati</taxon>
        <taxon>Cyanobacteriota</taxon>
        <taxon>Cyanophyceae</taxon>
        <taxon>Synechococcales</taxon>
        <taxon>Synechococcaceae</taxon>
        <taxon>Synechococcus</taxon>
    </lineage>
</organism>
<sequence length="642" mass="67905">MNIPANIPLTIRSFCAVALACTVAAAAAEEASAGAGLSLQVRGGPGAATLVLKGIGPQVRSQAQSVDGGAWRIRLTGLEHPVKTQRLQVGQSPMTKVRLAADPQQDGVGQLTVEPAPGQILPTPKLINLGDRLMVQFPDTTIGQQVAAPPVGAMAVDSVPLPGPAFIPLRSNQPITMTARDARAQDVLMALLQDTGYNFTFLEEDHQESAMEPRVTVDFRDESLEKAVHFVLLSSGLEGYLEGRTLVVGPNLLGHNLRAKVSRVIRLNQVDAAGAAGFLANLGAVMTVTHSVTTTATEFLAAGQDTATVADNSHQNQVARTTVTAAVSEFGGQQGPLRGLRGTTDERLNTITIVGPADLVDVAQTYLRQMDRRKRQVAVKVQIMNVDLNRSDTLDHSFSARIGQAFIVSQPGEALLSLGVSKSAELLGMGSSEEKTSGGFQQPGVGDQRYSFYSQLEAAIVSSEVNLLAEPTLLVQEGESASINTTTSVITGNTTTTTPSGITQTSQEREQAGLSLTVNVSKIDDNGFISLKVRPKVSVPAPAGIQNGVPIFNITERALSSGSVRLRDGQTLILSGVIQNSDREQVNKFPLLGDLPLLGKLFRGSSTTRDKTELIILVTPSLVQDDQPLALQPPSPTTSFSQ</sequence>
<evidence type="ECO:0000256" key="3">
    <source>
        <dbReference type="SAM" id="SignalP"/>
    </source>
</evidence>
<dbReference type="InterPro" id="IPR001775">
    <property type="entry name" value="GspD/PilQ"/>
</dbReference>
<comment type="similarity">
    <text evidence="1">Belongs to the bacterial secretin family.</text>
</comment>
<dbReference type="Proteomes" id="UP000035054">
    <property type="component" value="Unassembled WGS sequence"/>
</dbReference>
<dbReference type="PANTHER" id="PTHR30332:SF17">
    <property type="entry name" value="TYPE IV PILIATION SYSTEM PROTEIN DR_0774-RELATED"/>
    <property type="match status" value="1"/>
</dbReference>
<dbReference type="GO" id="GO:0015627">
    <property type="term" value="C:type II protein secretion system complex"/>
    <property type="evidence" value="ECO:0007669"/>
    <property type="project" value="TreeGrafter"/>
</dbReference>
<keyword evidence="2" id="KW-0813">Transport</keyword>
<evidence type="ECO:0000256" key="2">
    <source>
        <dbReference type="RuleBase" id="RU004004"/>
    </source>
</evidence>
<dbReference type="Pfam" id="PF03958">
    <property type="entry name" value="Secretin_N"/>
    <property type="match status" value="1"/>
</dbReference>
<dbReference type="GO" id="GO:0009306">
    <property type="term" value="P:protein secretion"/>
    <property type="evidence" value="ECO:0007669"/>
    <property type="project" value="InterPro"/>
</dbReference>
<comment type="subcellular location">
    <subcellularLocation>
        <location evidence="2">Cell outer membrane</location>
    </subcellularLocation>
</comment>
<evidence type="ECO:0008006" key="8">
    <source>
        <dbReference type="Google" id="ProtNLM"/>
    </source>
</evidence>
<dbReference type="InterPro" id="IPR004846">
    <property type="entry name" value="T2SS/T3SS_dom"/>
</dbReference>